<organism evidence="2 3">
    <name type="scientific">Yimella lutea</name>
    <dbReference type="NCBI Taxonomy" id="587872"/>
    <lineage>
        <taxon>Bacteria</taxon>
        <taxon>Bacillati</taxon>
        <taxon>Actinomycetota</taxon>
        <taxon>Actinomycetes</taxon>
        <taxon>Micrococcales</taxon>
        <taxon>Dermacoccaceae</taxon>
        <taxon>Yimella</taxon>
    </lineage>
</organism>
<accession>A0A542EJY9</accession>
<evidence type="ECO:0000313" key="2">
    <source>
        <dbReference type="EMBL" id="TQJ15657.1"/>
    </source>
</evidence>
<dbReference type="EMBL" id="VFMO01000001">
    <property type="protein sequence ID" value="TQJ15657.1"/>
    <property type="molecule type" value="Genomic_DNA"/>
</dbReference>
<dbReference type="Pfam" id="PF08241">
    <property type="entry name" value="Methyltransf_11"/>
    <property type="match status" value="1"/>
</dbReference>
<evidence type="ECO:0000313" key="3">
    <source>
        <dbReference type="Proteomes" id="UP000320806"/>
    </source>
</evidence>
<keyword evidence="2" id="KW-0489">Methyltransferase</keyword>
<reference evidence="2 3" key="1">
    <citation type="submission" date="2019-06" db="EMBL/GenBank/DDBJ databases">
        <title>Sequencing the genomes of 1000 actinobacteria strains.</title>
        <authorList>
            <person name="Klenk H.-P."/>
        </authorList>
    </citation>
    <scope>NUCLEOTIDE SEQUENCE [LARGE SCALE GENOMIC DNA]</scope>
    <source>
        <strain evidence="2 3">DSM 19828</strain>
    </source>
</reference>
<dbReference type="AlphaFoldDB" id="A0A542EJY9"/>
<dbReference type="GO" id="GO:0008757">
    <property type="term" value="F:S-adenosylmethionine-dependent methyltransferase activity"/>
    <property type="evidence" value="ECO:0007669"/>
    <property type="project" value="InterPro"/>
</dbReference>
<dbReference type="NCBIfam" id="NF041255">
    <property type="entry name" value="mycofact_MftM"/>
    <property type="match status" value="1"/>
</dbReference>
<proteinExistence type="predicted"/>
<dbReference type="Gene3D" id="3.40.50.150">
    <property type="entry name" value="Vaccinia Virus protein VP39"/>
    <property type="match status" value="1"/>
</dbReference>
<protein>
    <submittedName>
        <fullName evidence="2">Methyltransferase family protein</fullName>
    </submittedName>
</protein>
<keyword evidence="2" id="KW-0808">Transferase</keyword>
<dbReference type="RefSeq" id="WP_141929147.1">
    <property type="nucleotide sequence ID" value="NZ_BAABCI010000001.1"/>
</dbReference>
<dbReference type="InterPro" id="IPR029063">
    <property type="entry name" value="SAM-dependent_MTases_sf"/>
</dbReference>
<dbReference type="Proteomes" id="UP000320806">
    <property type="component" value="Unassembled WGS sequence"/>
</dbReference>
<dbReference type="InterPro" id="IPR013216">
    <property type="entry name" value="Methyltransf_11"/>
</dbReference>
<keyword evidence="3" id="KW-1185">Reference proteome</keyword>
<gene>
    <name evidence="2" type="ORF">FB459_3215</name>
</gene>
<comment type="caution">
    <text evidence="2">The sequence shown here is derived from an EMBL/GenBank/DDBJ whole genome shotgun (WGS) entry which is preliminary data.</text>
</comment>
<dbReference type="GO" id="GO:0032259">
    <property type="term" value="P:methylation"/>
    <property type="evidence" value="ECO:0007669"/>
    <property type="project" value="UniProtKB-KW"/>
</dbReference>
<evidence type="ECO:0000259" key="1">
    <source>
        <dbReference type="Pfam" id="PF08241"/>
    </source>
</evidence>
<dbReference type="SUPFAM" id="SSF53335">
    <property type="entry name" value="S-adenosyl-L-methionine-dependent methyltransferases"/>
    <property type="match status" value="1"/>
</dbReference>
<name>A0A542EJY9_9MICO</name>
<dbReference type="OrthoDB" id="3571292at2"/>
<feature type="domain" description="Methyltransferase type 11" evidence="1">
    <location>
        <begin position="148"/>
        <end position="235"/>
    </location>
</feature>
<sequence>MDTSQDILSPLRSAPGGVYRDDCVTVIRGPAPPGREIAHTSHFTVHAGEPLAITHQLSVDDLDEDLTGLLRTELFEPGWVRGPELFERLFTGIVLTCADDPLAAWEAFYRNTIRQESTPGARPGGAIEEFRPVHDHAVELVLGDSVHELGSCFGFLALRLAAQGLDVTASDLSVGTMQLLGAVAPRLGARVATVVADAGHVPAADRSVDTVLAVHLLEHIDTEHGRRVLDEAVRLADRRVIVGVPYEDVADETFGHVRTIGPADLAELGAQTGLCFEVHEHHGGWLVIDR</sequence>